<dbReference type="EMBL" id="BAABCQ010000099">
    <property type="protein sequence ID" value="GAA3993063.1"/>
    <property type="molecule type" value="Genomic_DNA"/>
</dbReference>
<accession>A0ABP7R6I6</accession>
<organism evidence="1 2">
    <name type="scientific">Streptomyces marokkonensis</name>
    <dbReference type="NCBI Taxonomy" id="324855"/>
    <lineage>
        <taxon>Bacteria</taxon>
        <taxon>Bacillati</taxon>
        <taxon>Actinomycetota</taxon>
        <taxon>Actinomycetes</taxon>
        <taxon>Kitasatosporales</taxon>
        <taxon>Streptomycetaceae</taxon>
        <taxon>Streptomyces</taxon>
    </lineage>
</organism>
<gene>
    <name evidence="1" type="ORF">GCM10022384_45930</name>
</gene>
<keyword evidence="2" id="KW-1185">Reference proteome</keyword>
<comment type="caution">
    <text evidence="1">The sequence shown here is derived from an EMBL/GenBank/DDBJ whole genome shotgun (WGS) entry which is preliminary data.</text>
</comment>
<proteinExistence type="predicted"/>
<dbReference type="Proteomes" id="UP001500034">
    <property type="component" value="Unassembled WGS sequence"/>
</dbReference>
<evidence type="ECO:0000313" key="1">
    <source>
        <dbReference type="EMBL" id="GAA3993063.1"/>
    </source>
</evidence>
<evidence type="ECO:0000313" key="2">
    <source>
        <dbReference type="Proteomes" id="UP001500034"/>
    </source>
</evidence>
<reference evidence="2" key="1">
    <citation type="journal article" date="2019" name="Int. J. Syst. Evol. Microbiol.">
        <title>The Global Catalogue of Microorganisms (GCM) 10K type strain sequencing project: providing services to taxonomists for standard genome sequencing and annotation.</title>
        <authorList>
            <consortium name="The Broad Institute Genomics Platform"/>
            <consortium name="The Broad Institute Genome Sequencing Center for Infectious Disease"/>
            <person name="Wu L."/>
            <person name="Ma J."/>
        </authorList>
    </citation>
    <scope>NUCLEOTIDE SEQUENCE [LARGE SCALE GENOMIC DNA]</scope>
    <source>
        <strain evidence="2">JCM 17027</strain>
    </source>
</reference>
<sequence length="99" mass="11282">MGRRKKGARGREHRGQPCRAVRRELMLETAHRVADTNQPEVVAGRAIKYRRDHVVPAAKFDNPMGGDPDQRDSSRRWITRAVEAASLRHPPIHVRPDSD</sequence>
<protein>
    <submittedName>
        <fullName evidence="1">Uncharacterized protein</fullName>
    </submittedName>
</protein>
<name>A0ABP7R6I6_9ACTN</name>